<evidence type="ECO:0000256" key="19">
    <source>
        <dbReference type="SAM" id="Phobius"/>
    </source>
</evidence>
<dbReference type="EMBL" id="LSYV01000013">
    <property type="protein sequence ID" value="KXZ51407.1"/>
    <property type="molecule type" value="Genomic_DNA"/>
</dbReference>
<evidence type="ECO:0000256" key="10">
    <source>
        <dbReference type="ARBA" id="ARBA00022833"/>
    </source>
</evidence>
<dbReference type="PANTHER" id="PTHR32523">
    <property type="entry name" value="PHYTOL KINASE 1, CHLOROPLASTIC"/>
    <property type="match status" value="1"/>
</dbReference>
<comment type="pathway">
    <text evidence="14">Cofactor biosynthesis; tocopherol biosynthesis.</text>
</comment>
<keyword evidence="10" id="KW-0862">Zinc</keyword>
<keyword evidence="11" id="KW-0809">Transit peptide</keyword>
<comment type="subcellular location">
    <subcellularLocation>
        <location evidence="1">Plastid</location>
        <location evidence="1">Chloroplast membrane</location>
        <topology evidence="1">Multi-pass membrane protein</topology>
    </subcellularLocation>
</comment>
<keyword evidence="13 19" id="KW-0472">Membrane</keyword>
<evidence type="ECO:0000256" key="2">
    <source>
        <dbReference type="ARBA" id="ARBA00010794"/>
    </source>
</evidence>
<evidence type="ECO:0000256" key="8">
    <source>
        <dbReference type="ARBA" id="ARBA00022771"/>
    </source>
</evidence>
<evidence type="ECO:0000313" key="22">
    <source>
        <dbReference type="Proteomes" id="UP000075714"/>
    </source>
</evidence>
<evidence type="ECO:0000256" key="1">
    <source>
        <dbReference type="ARBA" id="ARBA00004508"/>
    </source>
</evidence>
<keyword evidence="3" id="KW-0150">Chloroplast</keyword>
<evidence type="ECO:0000313" key="21">
    <source>
        <dbReference type="EMBL" id="KXZ51407.1"/>
    </source>
</evidence>
<evidence type="ECO:0000256" key="12">
    <source>
        <dbReference type="ARBA" id="ARBA00022989"/>
    </source>
</evidence>
<evidence type="ECO:0000256" key="11">
    <source>
        <dbReference type="ARBA" id="ARBA00022946"/>
    </source>
</evidence>
<proteinExistence type="inferred from homology"/>
<feature type="region of interest" description="Disordered" evidence="18">
    <location>
        <begin position="1"/>
        <end position="30"/>
    </location>
</feature>
<evidence type="ECO:0000256" key="3">
    <source>
        <dbReference type="ARBA" id="ARBA00022528"/>
    </source>
</evidence>
<protein>
    <recommendedName>
        <fullName evidence="15">phytol kinase</fullName>
        <ecNumber evidence="15">2.7.1.182</ecNumber>
    </recommendedName>
</protein>
<dbReference type="GO" id="GO:0009507">
    <property type="term" value="C:chloroplast"/>
    <property type="evidence" value="ECO:0007669"/>
    <property type="project" value="UniProtKB-SubCell"/>
</dbReference>
<evidence type="ECO:0000256" key="18">
    <source>
        <dbReference type="SAM" id="MobiDB-lite"/>
    </source>
</evidence>
<feature type="compositionally biased region" description="Gly residues" evidence="18">
    <location>
        <begin position="763"/>
        <end position="792"/>
    </location>
</feature>
<keyword evidence="7" id="KW-0479">Metal-binding</keyword>
<dbReference type="SUPFAM" id="SSF144232">
    <property type="entry name" value="HIT/MYND zinc finger-like"/>
    <property type="match status" value="1"/>
</dbReference>
<keyword evidence="9" id="KW-0418">Kinase</keyword>
<evidence type="ECO:0000256" key="7">
    <source>
        <dbReference type="ARBA" id="ARBA00022723"/>
    </source>
</evidence>
<dbReference type="GO" id="GO:0008270">
    <property type="term" value="F:zinc ion binding"/>
    <property type="evidence" value="ECO:0007669"/>
    <property type="project" value="UniProtKB-KW"/>
</dbReference>
<feature type="compositionally biased region" description="Low complexity" evidence="18">
    <location>
        <begin position="199"/>
        <end position="209"/>
    </location>
</feature>
<evidence type="ECO:0000259" key="20">
    <source>
        <dbReference type="PROSITE" id="PS50865"/>
    </source>
</evidence>
<dbReference type="OrthoDB" id="544200at2759"/>
<dbReference type="GO" id="GO:0016020">
    <property type="term" value="C:membrane"/>
    <property type="evidence" value="ECO:0007669"/>
    <property type="project" value="UniProtKB-SubCell"/>
</dbReference>
<keyword evidence="6 19" id="KW-0812">Transmembrane</keyword>
<evidence type="ECO:0000256" key="5">
    <source>
        <dbReference type="ARBA" id="ARBA00022679"/>
    </source>
</evidence>
<feature type="region of interest" description="Disordered" evidence="18">
    <location>
        <begin position="762"/>
        <end position="795"/>
    </location>
</feature>
<keyword evidence="12 19" id="KW-1133">Transmembrane helix</keyword>
<keyword evidence="4" id="KW-0934">Plastid</keyword>
<feature type="region of interest" description="Disordered" evidence="18">
    <location>
        <begin position="199"/>
        <end position="232"/>
    </location>
</feature>
<keyword evidence="8 17" id="KW-0863">Zinc-finger</keyword>
<dbReference type="InterPro" id="IPR039606">
    <property type="entry name" value="Phytol/farnesol_kinase"/>
</dbReference>
<sequence length="1115" mass="112226">MASSRRAPAAARGGRGRPADDTAAPSDTFRLPVRVRTELQSLSEEVDRLFESGGAQHQHQGSDSPLASASAARLRKLVNTLNAMADIADSEATRFNSLVAILTRTPGRPALLRLLGAAVRLPAADLVAGFAAADGGARYLRAAVAQQTLSLVVTLAGYVVEAPGLSKAPVQAFLRAVLQTQALHAASRQLAALAEERAAPGPGAPQIAGGEAGGEAGGGPGGEARADDTPKRDRKGVLGAAAVLLTFSFGLLFQIARSLPDGAPRSPADRLLFAALVEALESSGVLEHAARLLVLVLERVMRDAAPPLEGTNMGAFKLFFPLHIMLTCMYCSCTDAGAGADAAIAAAGAGLRRVLCGRCVTHAALVLGLANLAPVDGGSSYGLDEIVRSPAVRAVAGEYCGPSSSGGLVQGTEFSRRDAFLTLVRQLHIVSGATADPPAVRLCRRGAFALALRAGRLEVAAAVAAEASGSDPSPPPPPRPPAAGPMSWLSVTVAFEAAARQLYPLEPGGRGWSAATDAEAEAGLWHLGVFTLRRALSVAPEGRLRDHCRSLEAVWRRAAWGGEELEEAVSDILRLPPSPRRPVGAALSAGLLPCLEYLLRSAGRDPGGWQAAAVRGLTWLGEHLVPLLAYGDAREAASLVVTLGKLFRRALADPRVVSGKWQPRNNSWQSAVVIAGQLIPAVRTCLADRRGQTGPGGAVEAGGPGAAAAAGEAAAVPEAPSPASGQLATLMSMAACRWLPPLSALAKRAVQPLLMAQQPSCAGPGGEVGAAGGGGGGGGSRGEGGGGGGGGAAVSPKTAAALASVPLAWNPLLRVGSGSSDAPDKAAAASPVGRDGAPAAARPAAADAESVAGEIADSGDGDWRAVLLDELGVVPLLESALDVAPGLLAADMTERGLMPVVERLLVSTVHMAMQHVAEAAAEADKQGAALPSSGSAGGAAAGMGGVAAAAAAWGAELGSGPMRSGAPPPQAPELLRAMGALFRAQELPTEAEAAEALAAAVTERWGGKEAGDAGGGGGCDGAAKLPSDSDADSDAAAALCRLALAMPPPSATRRLLATCANPGCANLEGDSEAGLRLTPCAGCGEAAYCCRDCWTAHWRAGHRAACARRRLGGGG</sequence>
<dbReference type="Proteomes" id="UP000075714">
    <property type="component" value="Unassembled WGS sequence"/>
</dbReference>
<feature type="compositionally biased region" description="Low complexity" evidence="18">
    <location>
        <begin position="1"/>
        <end position="12"/>
    </location>
</feature>
<feature type="region of interest" description="Disordered" evidence="18">
    <location>
        <begin position="819"/>
        <end position="845"/>
    </location>
</feature>
<evidence type="ECO:0000256" key="6">
    <source>
        <dbReference type="ARBA" id="ARBA00022692"/>
    </source>
</evidence>
<comment type="caution">
    <text evidence="21">The sequence shown here is derived from an EMBL/GenBank/DDBJ whole genome shotgun (WGS) entry which is preliminary data.</text>
</comment>
<feature type="compositionally biased region" description="Pro residues" evidence="18">
    <location>
        <begin position="472"/>
        <end position="483"/>
    </location>
</feature>
<feature type="domain" description="MYND-type" evidence="20">
    <location>
        <begin position="1059"/>
        <end position="1106"/>
    </location>
</feature>
<organism evidence="21 22">
    <name type="scientific">Gonium pectorale</name>
    <name type="common">Green alga</name>
    <dbReference type="NCBI Taxonomy" id="33097"/>
    <lineage>
        <taxon>Eukaryota</taxon>
        <taxon>Viridiplantae</taxon>
        <taxon>Chlorophyta</taxon>
        <taxon>core chlorophytes</taxon>
        <taxon>Chlorophyceae</taxon>
        <taxon>CS clade</taxon>
        <taxon>Chlamydomonadales</taxon>
        <taxon>Volvocaceae</taxon>
        <taxon>Gonium</taxon>
    </lineage>
</organism>
<evidence type="ECO:0000256" key="17">
    <source>
        <dbReference type="PROSITE-ProRule" id="PRU00134"/>
    </source>
</evidence>
<gene>
    <name evidence="21" type="ORF">GPECTOR_12g369</name>
</gene>
<dbReference type="PROSITE" id="PS01360">
    <property type="entry name" value="ZF_MYND_1"/>
    <property type="match status" value="1"/>
</dbReference>
<name>A0A150GNL5_GONPE</name>
<evidence type="ECO:0000256" key="9">
    <source>
        <dbReference type="ARBA" id="ARBA00022777"/>
    </source>
</evidence>
<keyword evidence="22" id="KW-1185">Reference proteome</keyword>
<comment type="similarity">
    <text evidence="2">Belongs to the polyprenol kinase family.</text>
</comment>
<keyword evidence="5" id="KW-0808">Transferase</keyword>
<dbReference type="InterPro" id="IPR002893">
    <property type="entry name" value="Znf_MYND"/>
</dbReference>
<dbReference type="GO" id="GO:0010276">
    <property type="term" value="F:phytol kinase activity"/>
    <property type="evidence" value="ECO:0007669"/>
    <property type="project" value="UniProtKB-EC"/>
</dbReference>
<dbReference type="PROSITE" id="PS50865">
    <property type="entry name" value="ZF_MYND_2"/>
    <property type="match status" value="1"/>
</dbReference>
<evidence type="ECO:0000256" key="15">
    <source>
        <dbReference type="ARBA" id="ARBA00039024"/>
    </source>
</evidence>
<evidence type="ECO:0000256" key="4">
    <source>
        <dbReference type="ARBA" id="ARBA00022640"/>
    </source>
</evidence>
<dbReference type="AlphaFoldDB" id="A0A150GNL5"/>
<feature type="transmembrane region" description="Helical" evidence="19">
    <location>
        <begin position="237"/>
        <end position="256"/>
    </location>
</feature>
<feature type="compositionally biased region" description="Gly residues" evidence="18">
    <location>
        <begin position="210"/>
        <end position="222"/>
    </location>
</feature>
<evidence type="ECO:0000256" key="14">
    <source>
        <dbReference type="ARBA" id="ARBA00024015"/>
    </source>
</evidence>
<accession>A0A150GNL5</accession>
<dbReference type="Pfam" id="PF01753">
    <property type="entry name" value="zf-MYND"/>
    <property type="match status" value="1"/>
</dbReference>
<evidence type="ECO:0000256" key="16">
    <source>
        <dbReference type="ARBA" id="ARBA00048889"/>
    </source>
</evidence>
<evidence type="ECO:0000256" key="13">
    <source>
        <dbReference type="ARBA" id="ARBA00023136"/>
    </source>
</evidence>
<reference evidence="22" key="1">
    <citation type="journal article" date="2016" name="Nat. Commun.">
        <title>The Gonium pectorale genome demonstrates co-option of cell cycle regulation during the evolution of multicellularity.</title>
        <authorList>
            <person name="Hanschen E.R."/>
            <person name="Marriage T.N."/>
            <person name="Ferris P.J."/>
            <person name="Hamaji T."/>
            <person name="Toyoda A."/>
            <person name="Fujiyama A."/>
            <person name="Neme R."/>
            <person name="Noguchi H."/>
            <person name="Minakuchi Y."/>
            <person name="Suzuki M."/>
            <person name="Kawai-Toyooka H."/>
            <person name="Smith D.R."/>
            <person name="Sparks H."/>
            <person name="Anderson J."/>
            <person name="Bakaric R."/>
            <person name="Luria V."/>
            <person name="Karger A."/>
            <person name="Kirschner M.W."/>
            <person name="Durand P.M."/>
            <person name="Michod R.E."/>
            <person name="Nozaki H."/>
            <person name="Olson B.J."/>
        </authorList>
    </citation>
    <scope>NUCLEOTIDE SEQUENCE [LARGE SCALE GENOMIC DNA]</scope>
    <source>
        <strain evidence="22">NIES-2863</strain>
    </source>
</reference>
<dbReference type="PANTHER" id="PTHR32523:SF8">
    <property type="entry name" value="DOLICHOL KINASE"/>
    <property type="match status" value="1"/>
</dbReference>
<dbReference type="Gene3D" id="6.10.140.2220">
    <property type="match status" value="1"/>
</dbReference>
<feature type="region of interest" description="Disordered" evidence="18">
    <location>
        <begin position="466"/>
        <end position="485"/>
    </location>
</feature>
<comment type="catalytic activity">
    <reaction evidence="16">
        <text>phytol + CTP = phytyl phosphate + CDP + H(+)</text>
        <dbReference type="Rhea" id="RHEA:38055"/>
        <dbReference type="ChEBI" id="CHEBI:15378"/>
        <dbReference type="ChEBI" id="CHEBI:17327"/>
        <dbReference type="ChEBI" id="CHEBI:37563"/>
        <dbReference type="ChEBI" id="CHEBI:58069"/>
        <dbReference type="ChEBI" id="CHEBI:75483"/>
        <dbReference type="EC" id="2.7.1.182"/>
    </reaction>
</comment>
<dbReference type="EC" id="2.7.1.182" evidence="15"/>